<dbReference type="InterPro" id="IPR031030">
    <property type="entry name" value="Lepto_Lipo_YY_C"/>
</dbReference>
<evidence type="ECO:0000313" key="2">
    <source>
        <dbReference type="Proteomes" id="UP000231912"/>
    </source>
</evidence>
<protein>
    <recommendedName>
        <fullName evidence="3">TIGR04452 family lipoprotein</fullName>
    </recommendedName>
</protein>
<comment type="caution">
    <text evidence="1">The sequence shown here is derived from an EMBL/GenBank/DDBJ whole genome shotgun (WGS) entry which is preliminary data.</text>
</comment>
<evidence type="ECO:0000313" key="1">
    <source>
        <dbReference type="EMBL" id="PJZ64433.1"/>
    </source>
</evidence>
<dbReference type="EMBL" id="NPDT01000010">
    <property type="protein sequence ID" value="PJZ64433.1"/>
    <property type="molecule type" value="Genomic_DNA"/>
</dbReference>
<accession>A0A2M9Z7M2</accession>
<dbReference type="Proteomes" id="UP000231912">
    <property type="component" value="Unassembled WGS sequence"/>
</dbReference>
<dbReference type="AlphaFoldDB" id="A0A2M9Z7M2"/>
<dbReference type="NCBIfam" id="TIGR04452">
    <property type="entry name" value="Lepto_Lipo_YY_C"/>
    <property type="match status" value="1"/>
</dbReference>
<evidence type="ECO:0008006" key="3">
    <source>
        <dbReference type="Google" id="ProtNLM"/>
    </source>
</evidence>
<name>A0A2M9Z7M2_9LEPT</name>
<proteinExistence type="predicted"/>
<organism evidence="1 2">
    <name type="scientific">Leptospira wolffii</name>
    <dbReference type="NCBI Taxonomy" id="409998"/>
    <lineage>
        <taxon>Bacteria</taxon>
        <taxon>Pseudomonadati</taxon>
        <taxon>Spirochaetota</taxon>
        <taxon>Spirochaetia</taxon>
        <taxon>Leptospirales</taxon>
        <taxon>Leptospiraceae</taxon>
        <taxon>Leptospira</taxon>
    </lineage>
</organism>
<gene>
    <name evidence="1" type="ORF">CH371_18650</name>
</gene>
<reference evidence="1 2" key="1">
    <citation type="submission" date="2017-07" db="EMBL/GenBank/DDBJ databases">
        <title>Leptospira spp. isolated from tropical soils.</title>
        <authorList>
            <person name="Thibeaux R."/>
            <person name="Iraola G."/>
            <person name="Ferres I."/>
            <person name="Bierque E."/>
            <person name="Girault D."/>
            <person name="Soupe-Gilbert M.-E."/>
            <person name="Picardeau M."/>
            <person name="Goarant C."/>
        </authorList>
    </citation>
    <scope>NUCLEOTIDE SEQUENCE [LARGE SCALE GENOMIC DNA]</scope>
    <source>
        <strain evidence="1 2">FH2-C-A2</strain>
    </source>
</reference>
<sequence>MQKFANLPIIKNLGYNMKKLCAIKLLYLLSMLSNCIVADGLGVTGAYKGDEVKRKLVQAGKVGDYLMADRYFSSQGYSGSDLAAKTLMDVAMSSMINDTVMHVDSNRYYSKRAVENCVKVLEVYGVNFDYDSFYTYLSNVSCRLQPHNEFAQSYY</sequence>